<accession>A0AAE0K0U2</accession>
<feature type="region of interest" description="Disordered" evidence="4">
    <location>
        <begin position="210"/>
        <end position="232"/>
    </location>
</feature>
<dbReference type="EMBL" id="JAULSW010000011">
    <property type="protein sequence ID" value="KAK3367607.1"/>
    <property type="molecule type" value="Genomic_DNA"/>
</dbReference>
<dbReference type="PANTHER" id="PTHR24189">
    <property type="entry name" value="MYOTROPHIN"/>
    <property type="match status" value="1"/>
</dbReference>
<evidence type="ECO:0000256" key="2">
    <source>
        <dbReference type="ARBA" id="ARBA00023043"/>
    </source>
</evidence>
<evidence type="ECO:0000256" key="1">
    <source>
        <dbReference type="ARBA" id="ARBA00022737"/>
    </source>
</evidence>
<evidence type="ECO:0000313" key="6">
    <source>
        <dbReference type="Proteomes" id="UP001285441"/>
    </source>
</evidence>
<proteinExistence type="predicted"/>
<reference evidence="5" key="2">
    <citation type="submission" date="2023-06" db="EMBL/GenBank/DDBJ databases">
        <authorList>
            <consortium name="Lawrence Berkeley National Laboratory"/>
            <person name="Haridas S."/>
            <person name="Hensen N."/>
            <person name="Bonometti L."/>
            <person name="Westerberg I."/>
            <person name="Brannstrom I.O."/>
            <person name="Guillou S."/>
            <person name="Cros-Aarteil S."/>
            <person name="Calhoun S."/>
            <person name="Kuo A."/>
            <person name="Mondo S."/>
            <person name="Pangilinan J."/>
            <person name="Riley R."/>
            <person name="LaButti K."/>
            <person name="Andreopoulos B."/>
            <person name="Lipzen A."/>
            <person name="Chen C."/>
            <person name="Yanf M."/>
            <person name="Daum C."/>
            <person name="Ng V."/>
            <person name="Clum A."/>
            <person name="Steindorff A."/>
            <person name="Ohm R."/>
            <person name="Martin F."/>
            <person name="Silar P."/>
            <person name="Natvig D."/>
            <person name="Lalanne C."/>
            <person name="Gautier V."/>
            <person name="Ament-velasquez S.L."/>
            <person name="Kruys A."/>
            <person name="Hutchinson M.I."/>
            <person name="Powell A.J."/>
            <person name="Barry K."/>
            <person name="Miller A.N."/>
            <person name="Grigoriev I.V."/>
            <person name="Debuchy R."/>
            <person name="Gladieux P."/>
            <person name="Thoren M.H."/>
            <person name="Johannesson H."/>
        </authorList>
    </citation>
    <scope>NUCLEOTIDE SEQUENCE</scope>
    <source>
        <strain evidence="5">CBS 232.78</strain>
    </source>
</reference>
<evidence type="ECO:0000256" key="4">
    <source>
        <dbReference type="SAM" id="MobiDB-lite"/>
    </source>
</evidence>
<dbReference type="PROSITE" id="PS50297">
    <property type="entry name" value="ANK_REP_REGION"/>
    <property type="match status" value="2"/>
</dbReference>
<keyword evidence="1" id="KW-0677">Repeat</keyword>
<comment type="caution">
    <text evidence="5">The sequence shown here is derived from an EMBL/GenBank/DDBJ whole genome shotgun (WGS) entry which is preliminary data.</text>
</comment>
<dbReference type="AlphaFoldDB" id="A0AAE0K0U2"/>
<dbReference type="InterPro" id="IPR036770">
    <property type="entry name" value="Ankyrin_rpt-contain_sf"/>
</dbReference>
<dbReference type="InterPro" id="IPR002110">
    <property type="entry name" value="Ankyrin_rpt"/>
</dbReference>
<dbReference type="InterPro" id="IPR050745">
    <property type="entry name" value="Multifunctional_regulatory"/>
</dbReference>
<sequence>MDPLSLIASVVAIASAAAQIGKAISSIRAIAKIPSRIYALKNDVADLEVVLHQLGSSLEKKPLSRDIEYGALKQLLARAKDHLAKLASALQRVANACLGPNKSASIVRQTAVWWKEKSFFQTIQTNIRTVKADLVLLLGASNSHDLQHIMLELRQVTTLTTVSSQVQDNNSKYIAQRIDENHHALNAHLTEQHQDLSTRLDTMAQLMLNEKPTEKDSPGNSPNTSEGEEGQAMQSSIETFRVLMSHRTPCKNWCPCACHTKKKMQAAVPRIMESVLGRLFVDYSGLPVLSKPCDFRACKDQQRPSVTMEYWFPWWLVAKNLKLFLQVLPSAGPQLQLSMTRRVSDTSPAISYAMKGDIDGLKYLFSQGLASPRDVSDSRGYTLMRWALYGGMHQYETVKFLLDQGASVDEISYENVWDFLFRGKCNQKEKDGLRCITEGGEGDWVEEQNFPLVHRIIFGLSSKPLAVELEENPHTVHATDAQGRTALDWATARAQLDDIRLLLAHGADPNTMDITGRTTVLHAVDSHQDDALRLVLEAGGNPNPAMPKGVFRSSPLTAAGFGGLKEMLKMLLQFGAEPNACNPEGMTALHSVARTQNIDCALVLLEFGADLNAVSRNGQTPLTTAITHNNHAVLKLFVDRCYEYITAARLKGPQILTTIAEHADLETMITLASSNPLRIAYNVTPEGLAAGQEVLKKRRDYNERLAMAFDELVSIAQEVESGEGSVIDSLVESGLYFSAKSSLHSELEDAVADLNTAGAELAEAGLTDLISVEVGSS</sequence>
<feature type="repeat" description="ANK" evidence="3">
    <location>
        <begin position="584"/>
        <end position="616"/>
    </location>
</feature>
<dbReference type="Gene3D" id="1.25.40.20">
    <property type="entry name" value="Ankyrin repeat-containing domain"/>
    <property type="match status" value="2"/>
</dbReference>
<dbReference type="Pfam" id="PF00023">
    <property type="entry name" value="Ank"/>
    <property type="match status" value="1"/>
</dbReference>
<feature type="repeat" description="ANK" evidence="3">
    <location>
        <begin position="482"/>
        <end position="514"/>
    </location>
</feature>
<evidence type="ECO:0000256" key="3">
    <source>
        <dbReference type="PROSITE-ProRule" id="PRU00023"/>
    </source>
</evidence>
<gene>
    <name evidence="5" type="ORF">B0H63DRAFT_489488</name>
</gene>
<dbReference type="PANTHER" id="PTHR24189:SF50">
    <property type="entry name" value="ANKYRIN REPEAT AND SOCS BOX PROTEIN 2"/>
    <property type="match status" value="1"/>
</dbReference>
<keyword evidence="6" id="KW-1185">Reference proteome</keyword>
<dbReference type="Proteomes" id="UP001285441">
    <property type="component" value="Unassembled WGS sequence"/>
</dbReference>
<reference evidence="5" key="1">
    <citation type="journal article" date="2023" name="Mol. Phylogenet. Evol.">
        <title>Genome-scale phylogeny and comparative genomics of the fungal order Sordariales.</title>
        <authorList>
            <person name="Hensen N."/>
            <person name="Bonometti L."/>
            <person name="Westerberg I."/>
            <person name="Brannstrom I.O."/>
            <person name="Guillou S."/>
            <person name="Cros-Aarteil S."/>
            <person name="Calhoun S."/>
            <person name="Haridas S."/>
            <person name="Kuo A."/>
            <person name="Mondo S."/>
            <person name="Pangilinan J."/>
            <person name="Riley R."/>
            <person name="LaButti K."/>
            <person name="Andreopoulos B."/>
            <person name="Lipzen A."/>
            <person name="Chen C."/>
            <person name="Yan M."/>
            <person name="Daum C."/>
            <person name="Ng V."/>
            <person name="Clum A."/>
            <person name="Steindorff A."/>
            <person name="Ohm R.A."/>
            <person name="Martin F."/>
            <person name="Silar P."/>
            <person name="Natvig D.O."/>
            <person name="Lalanne C."/>
            <person name="Gautier V."/>
            <person name="Ament-Velasquez S.L."/>
            <person name="Kruys A."/>
            <person name="Hutchinson M.I."/>
            <person name="Powell A.J."/>
            <person name="Barry K."/>
            <person name="Miller A.N."/>
            <person name="Grigoriev I.V."/>
            <person name="Debuchy R."/>
            <person name="Gladieux P."/>
            <person name="Hiltunen Thoren M."/>
            <person name="Johannesson H."/>
        </authorList>
    </citation>
    <scope>NUCLEOTIDE SEQUENCE</scope>
    <source>
        <strain evidence="5">CBS 232.78</strain>
    </source>
</reference>
<evidence type="ECO:0000313" key="5">
    <source>
        <dbReference type="EMBL" id="KAK3367607.1"/>
    </source>
</evidence>
<name>A0AAE0K0U2_9PEZI</name>
<keyword evidence="2 3" id="KW-0040">ANK repeat</keyword>
<dbReference type="Pfam" id="PF12796">
    <property type="entry name" value="Ank_2"/>
    <property type="match status" value="1"/>
</dbReference>
<dbReference type="SMART" id="SM00248">
    <property type="entry name" value="ANK"/>
    <property type="match status" value="7"/>
</dbReference>
<dbReference type="SUPFAM" id="SSF48403">
    <property type="entry name" value="Ankyrin repeat"/>
    <property type="match status" value="1"/>
</dbReference>
<protein>
    <submittedName>
        <fullName evidence="5">Ankyrin repeat-containing domain protein</fullName>
    </submittedName>
</protein>
<dbReference type="PROSITE" id="PS50088">
    <property type="entry name" value="ANK_REPEAT"/>
    <property type="match status" value="2"/>
</dbReference>
<organism evidence="5 6">
    <name type="scientific">Podospora didyma</name>
    <dbReference type="NCBI Taxonomy" id="330526"/>
    <lineage>
        <taxon>Eukaryota</taxon>
        <taxon>Fungi</taxon>
        <taxon>Dikarya</taxon>
        <taxon>Ascomycota</taxon>
        <taxon>Pezizomycotina</taxon>
        <taxon>Sordariomycetes</taxon>
        <taxon>Sordariomycetidae</taxon>
        <taxon>Sordariales</taxon>
        <taxon>Podosporaceae</taxon>
        <taxon>Podospora</taxon>
    </lineage>
</organism>